<evidence type="ECO:0000313" key="2">
    <source>
        <dbReference type="Proteomes" id="UP001642483"/>
    </source>
</evidence>
<dbReference type="Proteomes" id="UP001642483">
    <property type="component" value="Unassembled WGS sequence"/>
</dbReference>
<reference evidence="1 2" key="1">
    <citation type="submission" date="2024-02" db="EMBL/GenBank/DDBJ databases">
        <authorList>
            <person name="Daric V."/>
            <person name="Darras S."/>
        </authorList>
    </citation>
    <scope>NUCLEOTIDE SEQUENCE [LARGE SCALE GENOMIC DNA]</scope>
</reference>
<name>A0ABP0FE60_CLALP</name>
<comment type="caution">
    <text evidence="1">The sequence shown here is derived from an EMBL/GenBank/DDBJ whole genome shotgun (WGS) entry which is preliminary data.</text>
</comment>
<keyword evidence="2" id="KW-1185">Reference proteome</keyword>
<accession>A0ABP0FE60</accession>
<organism evidence="1 2">
    <name type="scientific">Clavelina lepadiformis</name>
    <name type="common">Light-bulb sea squirt</name>
    <name type="synonym">Ascidia lepadiformis</name>
    <dbReference type="NCBI Taxonomy" id="159417"/>
    <lineage>
        <taxon>Eukaryota</taxon>
        <taxon>Metazoa</taxon>
        <taxon>Chordata</taxon>
        <taxon>Tunicata</taxon>
        <taxon>Ascidiacea</taxon>
        <taxon>Aplousobranchia</taxon>
        <taxon>Clavelinidae</taxon>
        <taxon>Clavelina</taxon>
    </lineage>
</organism>
<evidence type="ECO:0008006" key="3">
    <source>
        <dbReference type="Google" id="ProtNLM"/>
    </source>
</evidence>
<proteinExistence type="predicted"/>
<protein>
    <recommendedName>
        <fullName evidence="3">Ribosomal protein L16</fullName>
    </recommendedName>
</protein>
<dbReference type="EMBL" id="CAWYQH010000046">
    <property type="protein sequence ID" value="CAK8677954.1"/>
    <property type="molecule type" value="Genomic_DNA"/>
</dbReference>
<evidence type="ECO:0000313" key="1">
    <source>
        <dbReference type="EMBL" id="CAK8677954.1"/>
    </source>
</evidence>
<sequence>MNENKPRLCHAQSYYYGSKTGYRPKPPMLKASTPTTLLPDRVRARNVEASPKLRVGLHELRVWVDGGATEIGFARKSKAIRP</sequence>
<gene>
    <name evidence="1" type="ORF">CVLEPA_LOCUS7932</name>
</gene>